<evidence type="ECO:0000313" key="3">
    <source>
        <dbReference type="Proteomes" id="UP001331761"/>
    </source>
</evidence>
<gene>
    <name evidence="2" type="ORF">GCK32_009161</name>
</gene>
<sequence>DDDKDKALRVHLLEHLQEVYPLISSKHDQLLSKCLQSVHYQLEVIAHTPPTQTMVLYIFDEENCRQYAANPEEIYTFDVGYHSNFKLKFSIARFSGEKRKAVVRSGSFLKRIMTLDRKEDESIPLHQLPINSTVKKSVFYKGHQYSVDLKMLKSIDHDSMPHLDFEDLLDLTRSLYEHDSERTTGEFPGTLSDRSFTLIHWTAIFFKIPPEVLKIITLSIFLVWDTTKPPLEGAAITRLTKKLKSKKAIAKSDMLASHLAECAIAELRDVLKQFSQEQLFPPEGYRVLKRMNTALKTVVDICMLPIWDQFTAHDPSPLLTELLVNMVTDSVEEWMKQKFQRKAEDVKEEWMTIQTVWEMMQRNYQSYNLFFHQFNINYVEVALKTIDEKLESFSCDYLSKRLDQLNSRQTEQLETFTKSTMRFYDTLNSLADFGQKNGVKNLRLYDFESWFLHVTVFWTYSWRDISLRMVSRTFSLNNDGDGTKYEQRRPLPAGLYSFLCIQKGLSDDYSMLAFKRPENILMGSMSLVHIYSENIYAYAKKLHNDALISDSDQESRIIRAVNGIEQAMLFVSERWRRFVDFDRMATIIPAHEISTIEKSCVEVLESTRRVRQPTIFFAVTMFAKSLGKPPTNTCRHISFENFRSTPVL</sequence>
<dbReference type="InterPro" id="IPR052095">
    <property type="entry name" value="UNC-13_domain"/>
</dbReference>
<dbReference type="GO" id="GO:0006887">
    <property type="term" value="P:exocytosis"/>
    <property type="evidence" value="ECO:0007669"/>
    <property type="project" value="UniProtKB-KW"/>
</dbReference>
<accession>A0AAN8EMM2</accession>
<feature type="non-terminal residue" evidence="2">
    <location>
        <position position="1"/>
    </location>
</feature>
<organism evidence="2 3">
    <name type="scientific">Trichostrongylus colubriformis</name>
    <name type="common">Black scour worm</name>
    <dbReference type="NCBI Taxonomy" id="6319"/>
    <lineage>
        <taxon>Eukaryota</taxon>
        <taxon>Metazoa</taxon>
        <taxon>Ecdysozoa</taxon>
        <taxon>Nematoda</taxon>
        <taxon>Chromadorea</taxon>
        <taxon>Rhabditida</taxon>
        <taxon>Rhabditina</taxon>
        <taxon>Rhabditomorpha</taxon>
        <taxon>Strongyloidea</taxon>
        <taxon>Trichostrongylidae</taxon>
        <taxon>Trichostrongylus</taxon>
    </lineage>
</organism>
<protein>
    <submittedName>
        <fullName evidence="2">Uncharacterized protein</fullName>
    </submittedName>
</protein>
<dbReference type="Proteomes" id="UP001331761">
    <property type="component" value="Unassembled WGS sequence"/>
</dbReference>
<dbReference type="PANTHER" id="PTHR45999:SF4">
    <property type="entry name" value="UNC-13-4A, ISOFORM B"/>
    <property type="match status" value="1"/>
</dbReference>
<keyword evidence="3" id="KW-1185">Reference proteome</keyword>
<evidence type="ECO:0000313" key="2">
    <source>
        <dbReference type="EMBL" id="KAK5964556.1"/>
    </source>
</evidence>
<feature type="non-terminal residue" evidence="2">
    <location>
        <position position="648"/>
    </location>
</feature>
<dbReference type="GO" id="GO:0099503">
    <property type="term" value="C:secretory vesicle"/>
    <property type="evidence" value="ECO:0007669"/>
    <property type="project" value="TreeGrafter"/>
</dbReference>
<reference evidence="2 3" key="1">
    <citation type="submission" date="2019-10" db="EMBL/GenBank/DDBJ databases">
        <title>Assembly and Annotation for the nematode Trichostrongylus colubriformis.</title>
        <authorList>
            <person name="Martin J."/>
        </authorList>
    </citation>
    <scope>NUCLEOTIDE SEQUENCE [LARGE SCALE GENOMIC DNA]</scope>
    <source>
        <strain evidence="2">G859</strain>
        <tissue evidence="2">Whole worm</tissue>
    </source>
</reference>
<dbReference type="EMBL" id="WIXE01025658">
    <property type="protein sequence ID" value="KAK5964556.1"/>
    <property type="molecule type" value="Genomic_DNA"/>
</dbReference>
<name>A0AAN8EMM2_TRICO</name>
<dbReference type="PANTHER" id="PTHR45999">
    <property type="entry name" value="UNC-13-4A, ISOFORM B"/>
    <property type="match status" value="1"/>
</dbReference>
<keyword evidence="1" id="KW-0268">Exocytosis</keyword>
<proteinExistence type="predicted"/>
<comment type="caution">
    <text evidence="2">The sequence shown here is derived from an EMBL/GenBank/DDBJ whole genome shotgun (WGS) entry which is preliminary data.</text>
</comment>
<dbReference type="AlphaFoldDB" id="A0AAN8EMM2"/>
<evidence type="ECO:0000256" key="1">
    <source>
        <dbReference type="ARBA" id="ARBA00022483"/>
    </source>
</evidence>